<reference evidence="3 4" key="1">
    <citation type="submission" date="2022-06" db="EMBL/GenBank/DDBJ databases">
        <title>Mesorhizobium sp. strain RP14 Genome sequencing and assembly.</title>
        <authorList>
            <person name="Kim I."/>
        </authorList>
    </citation>
    <scope>NUCLEOTIDE SEQUENCE [LARGE SCALE GENOMIC DNA]</scope>
    <source>
        <strain evidence="4">RP14(2022)</strain>
    </source>
</reference>
<evidence type="ECO:0000313" key="3">
    <source>
        <dbReference type="EMBL" id="MCO6050025.1"/>
    </source>
</evidence>
<feature type="region of interest" description="Disordered" evidence="1">
    <location>
        <begin position="1174"/>
        <end position="1239"/>
    </location>
</feature>
<keyword evidence="4" id="KW-1185">Reference proteome</keyword>
<name>A0ABT1C5C2_9HYPH</name>
<accession>A0ABT1C5C2</accession>
<feature type="compositionally biased region" description="Basic and acidic residues" evidence="1">
    <location>
        <begin position="1174"/>
        <end position="1217"/>
    </location>
</feature>
<sequence length="1239" mass="129567">MFVFFGGLFVLALLAALVLPHVITWNNYRADFEREATAILGRQVTVRGDASARLLPFPSVTFSDVSVAGGTNGAPAMTVDSFSMDAELAPFMSGEFRIFDMRISRPRANVELAEDGTLDWALRPSSPFDPARTQLEKVTVTDGEIVLHDQRGGRAHRLSDIDAAISARSLAGPWRFDGTLDLDGIPTALTLSTGTAREGAMPLKLSVTPTPLGVTLSAEGNAKLTEGKPEYSGTFRLGRAVAVAVAGDDEPDDEAAPSQPSFRLNGQFALDHERLAVDQFRFETGPLDQPYTADGTAQIMFGRDPRFKVEADGAQVRLDEPAEEGEAPPAPLTLDQRLTAFEDWLDTLPTSAIPGTVELNLPAIVAGDTTIRDVRLSAEPVEQGWRIGSLAATLPGRATLEAQGTLREGEQFGFEGQLLLAVGQPSGFAAWLARDVDEAIRRLPSGGFNAKVSLTRNEQRLQDLELVLGGATFKGSATNLQPANGRAQASVTLDGGALDLDQAAAFTSIFFSGEGRNRFADRDLSLSIKAGPVAVASVEAKRVDAALQLRGDRIAIERLNVQGLADADIALKGEVAGLAGRPTGQITANVEAGDLLPLAEFLSSRFPHPALATLVEQAKAYPGLLADSRLALDLRSDASAGGNASLSANGNVGGTDVNTSWKANGELSSVLDTPLDGSLNLRDGSGERVLALIGLPALPIGLLGDTKAVVTLKGTAREGLATDATLSGNGFSASFEGTSEALESGLILKGAARVDAEDVEPWLQTVGMGLPGFGLGTPVGIGANLDFASGLLILSELSGSVDENAVGGEVNVAMKDGVPEISGALELDALELQRVAALMLGPTAFDVGNEFLPSVPFAQSAALPFSLALEMSVGSLTGGALGEVEDASFSLELNSEHAAVNGLSGKVAGGAAKGTAELRNNGGTALLTAQLSVSGADASLLLPDAGIAGQGDASASITSSGKTVGGLVSNLSGSGTASVANIEIAGFNPAAFPALIAAADKIGRDVTAENVAQFTPKLVSAGTFTAPRADLAFTIAGGTLRAPTVTLNGQGATLTAELRGDLNRGDMQVNGTLAFLPGDEALVGSEPVVNFSRGGPLSDTTLRWDAGPLAQFLTQRALEREQARVESMQAGILEQQRLRREVRLYTTLQQERERAAAEKAREAEAARLRAEERAAIEAAAREGQAEKERQATEQREREERERQDAERRAQEQREARPPARAQPTPALPPLDLREFTNPL</sequence>
<dbReference type="EMBL" id="JAMXQS010000004">
    <property type="protein sequence ID" value="MCO6050025.1"/>
    <property type="molecule type" value="Genomic_DNA"/>
</dbReference>
<gene>
    <name evidence="3" type="ORF">NGM99_09495</name>
</gene>
<proteinExistence type="predicted"/>
<dbReference type="InterPro" id="IPR052894">
    <property type="entry name" value="AsmA-related"/>
</dbReference>
<protein>
    <submittedName>
        <fullName evidence="3">AsmA family protein</fullName>
    </submittedName>
</protein>
<dbReference type="PIRSF" id="PIRSF034039">
    <property type="entry name" value="UCP034039"/>
    <property type="match status" value="1"/>
</dbReference>
<dbReference type="PANTHER" id="PTHR30441:SF4">
    <property type="entry name" value="PROTEIN ASMA"/>
    <property type="match status" value="1"/>
</dbReference>
<dbReference type="InterPro" id="IPR007844">
    <property type="entry name" value="AsmA"/>
</dbReference>
<comment type="caution">
    <text evidence="3">The sequence shown here is derived from an EMBL/GenBank/DDBJ whole genome shotgun (WGS) entry which is preliminary data.</text>
</comment>
<evidence type="ECO:0000313" key="4">
    <source>
        <dbReference type="Proteomes" id="UP001205906"/>
    </source>
</evidence>
<evidence type="ECO:0000256" key="1">
    <source>
        <dbReference type="SAM" id="MobiDB-lite"/>
    </source>
</evidence>
<dbReference type="Proteomes" id="UP001205906">
    <property type="component" value="Unassembled WGS sequence"/>
</dbReference>
<feature type="domain" description="AsmA" evidence="2">
    <location>
        <begin position="2"/>
        <end position="129"/>
    </location>
</feature>
<dbReference type="InterPro" id="IPR017023">
    <property type="entry name" value="UCP034039"/>
</dbReference>
<dbReference type="Pfam" id="PF05170">
    <property type="entry name" value="AsmA"/>
    <property type="match status" value="1"/>
</dbReference>
<evidence type="ECO:0000259" key="2">
    <source>
        <dbReference type="Pfam" id="PF05170"/>
    </source>
</evidence>
<dbReference type="PANTHER" id="PTHR30441">
    <property type="entry name" value="DUF748 DOMAIN-CONTAINING PROTEIN"/>
    <property type="match status" value="1"/>
</dbReference>
<organism evidence="3 4">
    <name type="scientific">Mesorhizobium liriopis</name>
    <dbReference type="NCBI Taxonomy" id="2953882"/>
    <lineage>
        <taxon>Bacteria</taxon>
        <taxon>Pseudomonadati</taxon>
        <taxon>Pseudomonadota</taxon>
        <taxon>Alphaproteobacteria</taxon>
        <taxon>Hyphomicrobiales</taxon>
        <taxon>Phyllobacteriaceae</taxon>
        <taxon>Mesorhizobium</taxon>
    </lineage>
</organism>